<proteinExistence type="predicted"/>
<name>A0A9P4QA65_9PEZI</name>
<evidence type="ECO:0000256" key="1">
    <source>
        <dbReference type="ARBA" id="ARBA00023242"/>
    </source>
</evidence>
<comment type="caution">
    <text evidence="5">The sequence shown here is derived from an EMBL/GenBank/DDBJ whole genome shotgun (WGS) entry which is preliminary data.</text>
</comment>
<evidence type="ECO:0000313" key="6">
    <source>
        <dbReference type="Proteomes" id="UP000799441"/>
    </source>
</evidence>
<accession>A0A9P4QA65</accession>
<dbReference type="CDD" id="cd00067">
    <property type="entry name" value="GAL4"/>
    <property type="match status" value="1"/>
</dbReference>
<dbReference type="SUPFAM" id="SSF57701">
    <property type="entry name" value="Zn2/Cys6 DNA-binding domain"/>
    <property type="match status" value="1"/>
</dbReference>
<evidence type="ECO:0000256" key="3">
    <source>
        <dbReference type="SAM" id="MobiDB-lite"/>
    </source>
</evidence>
<feature type="compositionally biased region" description="Basic residues" evidence="3">
    <location>
        <begin position="9"/>
        <end position="20"/>
    </location>
</feature>
<sequence>MDKPNSSKSSKKHGRSKKTRQSIARVACNYCRTRKLRCDETRPACSSCSKHGLKCTYDIRDNGESERRNLRSENSTLRKELARLQEAFDPARLHRSNSNESPLTPIAKLNTSHDEHEIDDSPSTGTITSDGVVQRRLCQSTALNLPIDCSDERFQSIAIELLEALASRSDDESTLLLARLRLGERMDMMTLTQNTKCAEENLYSRPTVAIPKPEISQYAHDFTSTPWLSGLFDRSMWMDGSTEQLTWAPVPSEWKHHDTPLSIVSLAPALADYSRDTPFSGAKSAANESSVHQERQRENLFVPTWAMRTMNDPGGTTDPYEGIFAQLQREIEDGTDAEELCGPHAYIGALFDEATFNRAPRLSQVVAGMVKSIKPDNTTPTTSITMHAIMWLHWTLYKWMLLPCPQTYCDMPALIRPTPWQIFAQHSRVYDFIFTPSLREHICQSRYHDMRWLTEACVTVVCDWQWAVADGLCQDSSTNEFDLSLACKAHVAKAESWSLGPSVKQYFHNIEKYIRVRTS</sequence>
<evidence type="ECO:0000256" key="2">
    <source>
        <dbReference type="SAM" id="Coils"/>
    </source>
</evidence>
<reference evidence="5" key="1">
    <citation type="journal article" date="2020" name="Stud. Mycol.">
        <title>101 Dothideomycetes genomes: a test case for predicting lifestyles and emergence of pathogens.</title>
        <authorList>
            <person name="Haridas S."/>
            <person name="Albert R."/>
            <person name="Binder M."/>
            <person name="Bloem J."/>
            <person name="Labutti K."/>
            <person name="Salamov A."/>
            <person name="Andreopoulos B."/>
            <person name="Baker S."/>
            <person name="Barry K."/>
            <person name="Bills G."/>
            <person name="Bluhm B."/>
            <person name="Cannon C."/>
            <person name="Castanera R."/>
            <person name="Culley D."/>
            <person name="Daum C."/>
            <person name="Ezra D."/>
            <person name="Gonzalez J."/>
            <person name="Henrissat B."/>
            <person name="Kuo A."/>
            <person name="Liang C."/>
            <person name="Lipzen A."/>
            <person name="Lutzoni F."/>
            <person name="Magnuson J."/>
            <person name="Mondo S."/>
            <person name="Nolan M."/>
            <person name="Ohm R."/>
            <person name="Pangilinan J."/>
            <person name="Park H.-J."/>
            <person name="Ramirez L."/>
            <person name="Alfaro M."/>
            <person name="Sun H."/>
            <person name="Tritt A."/>
            <person name="Yoshinaga Y."/>
            <person name="Zwiers L.-H."/>
            <person name="Turgeon B."/>
            <person name="Goodwin S."/>
            <person name="Spatafora J."/>
            <person name="Crous P."/>
            <person name="Grigoriev I."/>
        </authorList>
    </citation>
    <scope>NUCLEOTIDE SEQUENCE</scope>
    <source>
        <strain evidence="5">CBS 116435</strain>
    </source>
</reference>
<dbReference type="OrthoDB" id="2985014at2759"/>
<feature type="domain" description="Zn(2)-C6 fungal-type" evidence="4">
    <location>
        <begin position="27"/>
        <end position="57"/>
    </location>
</feature>
<dbReference type="PROSITE" id="PS50048">
    <property type="entry name" value="ZN2_CY6_FUNGAL_2"/>
    <property type="match status" value="1"/>
</dbReference>
<keyword evidence="1" id="KW-0539">Nucleus</keyword>
<dbReference type="InterPro" id="IPR001138">
    <property type="entry name" value="Zn2Cys6_DnaBD"/>
</dbReference>
<protein>
    <recommendedName>
        <fullName evidence="4">Zn(2)-C6 fungal-type domain-containing protein</fullName>
    </recommendedName>
</protein>
<dbReference type="GO" id="GO:0000981">
    <property type="term" value="F:DNA-binding transcription factor activity, RNA polymerase II-specific"/>
    <property type="evidence" value="ECO:0007669"/>
    <property type="project" value="InterPro"/>
</dbReference>
<dbReference type="Proteomes" id="UP000799441">
    <property type="component" value="Unassembled WGS sequence"/>
</dbReference>
<keyword evidence="2" id="KW-0175">Coiled coil</keyword>
<dbReference type="SMART" id="SM00066">
    <property type="entry name" value="GAL4"/>
    <property type="match status" value="1"/>
</dbReference>
<evidence type="ECO:0000259" key="4">
    <source>
        <dbReference type="PROSITE" id="PS50048"/>
    </source>
</evidence>
<dbReference type="Pfam" id="PF11905">
    <property type="entry name" value="DUF3425"/>
    <property type="match status" value="1"/>
</dbReference>
<dbReference type="Pfam" id="PF00172">
    <property type="entry name" value="Zn_clus"/>
    <property type="match status" value="1"/>
</dbReference>
<dbReference type="AlphaFoldDB" id="A0A9P4QA65"/>
<gene>
    <name evidence="5" type="ORF">K431DRAFT_84143</name>
</gene>
<dbReference type="PROSITE" id="PS00463">
    <property type="entry name" value="ZN2_CY6_FUNGAL_1"/>
    <property type="match status" value="1"/>
</dbReference>
<dbReference type="PANTHER" id="PTHR37012:SF2">
    <property type="entry name" value="BZIP DOMAIN-CONTAINING PROTEIN-RELATED"/>
    <property type="match status" value="1"/>
</dbReference>
<evidence type="ECO:0000313" key="5">
    <source>
        <dbReference type="EMBL" id="KAF2721039.1"/>
    </source>
</evidence>
<feature type="region of interest" description="Disordered" evidence="3">
    <location>
        <begin position="1"/>
        <end position="21"/>
    </location>
</feature>
<dbReference type="PANTHER" id="PTHR37012">
    <property type="entry name" value="B-ZIP TRANSCRIPTION FACTOR (EUROFUNG)-RELATED"/>
    <property type="match status" value="1"/>
</dbReference>
<dbReference type="GO" id="GO:0008270">
    <property type="term" value="F:zinc ion binding"/>
    <property type="evidence" value="ECO:0007669"/>
    <property type="project" value="InterPro"/>
</dbReference>
<dbReference type="InterPro" id="IPR036864">
    <property type="entry name" value="Zn2-C6_fun-type_DNA-bd_sf"/>
</dbReference>
<organism evidence="5 6">
    <name type="scientific">Polychaeton citri CBS 116435</name>
    <dbReference type="NCBI Taxonomy" id="1314669"/>
    <lineage>
        <taxon>Eukaryota</taxon>
        <taxon>Fungi</taxon>
        <taxon>Dikarya</taxon>
        <taxon>Ascomycota</taxon>
        <taxon>Pezizomycotina</taxon>
        <taxon>Dothideomycetes</taxon>
        <taxon>Dothideomycetidae</taxon>
        <taxon>Capnodiales</taxon>
        <taxon>Capnodiaceae</taxon>
        <taxon>Polychaeton</taxon>
    </lineage>
</organism>
<dbReference type="Gene3D" id="4.10.240.10">
    <property type="entry name" value="Zn(2)-C6 fungal-type DNA-binding domain"/>
    <property type="match status" value="1"/>
</dbReference>
<dbReference type="InterPro" id="IPR021833">
    <property type="entry name" value="DUF3425"/>
</dbReference>
<dbReference type="EMBL" id="MU003794">
    <property type="protein sequence ID" value="KAF2721039.1"/>
    <property type="molecule type" value="Genomic_DNA"/>
</dbReference>
<keyword evidence="6" id="KW-1185">Reference proteome</keyword>
<feature type="coiled-coil region" evidence="2">
    <location>
        <begin position="60"/>
        <end position="87"/>
    </location>
</feature>